<dbReference type="AlphaFoldDB" id="H0W5V4"/>
<dbReference type="InterPro" id="IPR045112">
    <property type="entry name" value="PPAN-like"/>
</dbReference>
<dbReference type="GeneTree" id="ENSGT00530000064158"/>
<dbReference type="GO" id="GO:0030687">
    <property type="term" value="C:preribosome, large subunit precursor"/>
    <property type="evidence" value="ECO:0007669"/>
    <property type="project" value="TreeGrafter"/>
</dbReference>
<keyword evidence="5" id="KW-1185">Reference proteome</keyword>
<dbReference type="GO" id="GO:0000027">
    <property type="term" value="P:ribosomal large subunit assembly"/>
    <property type="evidence" value="ECO:0007669"/>
    <property type="project" value="TreeGrafter"/>
</dbReference>
<evidence type="ECO:0000313" key="4">
    <source>
        <dbReference type="Ensembl" id="ENSCPOP00000018358.2"/>
    </source>
</evidence>
<dbReference type="GO" id="GO:0005730">
    <property type="term" value="C:nucleolus"/>
    <property type="evidence" value="ECO:0007669"/>
    <property type="project" value="UniProtKB-SubCell"/>
</dbReference>
<reference evidence="4" key="3">
    <citation type="submission" date="2025-09" db="UniProtKB">
        <authorList>
            <consortium name="Ensembl"/>
        </authorList>
    </citation>
    <scope>IDENTIFICATION</scope>
    <source>
        <strain evidence="4">2N</strain>
    </source>
</reference>
<dbReference type="VEuPathDB" id="HostDB:ENSCPOG00000025539"/>
<name>H0W5V4_CAVPO</name>
<reference evidence="5" key="1">
    <citation type="journal article" date="2011" name="Nature">
        <title>A high-resolution map of human evolutionary constraint using 29 mammals.</title>
        <authorList>
            <person name="Lindblad-Toh K."/>
            <person name="Garber M."/>
            <person name="Zuk O."/>
            <person name="Lin M.F."/>
            <person name="Parker B.J."/>
            <person name="Washietl S."/>
            <person name="Kheradpour P."/>
            <person name="Ernst J."/>
            <person name="Jordan G."/>
            <person name="Mauceli E."/>
            <person name="Ward L.D."/>
            <person name="Lowe C.B."/>
            <person name="Holloway A.K."/>
            <person name="Clamp M."/>
            <person name="Gnerre S."/>
            <person name="Alfoldi J."/>
            <person name="Beal K."/>
            <person name="Chang J."/>
            <person name="Clawson H."/>
            <person name="Cuff J."/>
            <person name="Di Palma F."/>
            <person name="Fitzgerald S."/>
            <person name="Flicek P."/>
            <person name="Guttman M."/>
            <person name="Hubisz M.J."/>
            <person name="Jaffe D.B."/>
            <person name="Jungreis I."/>
            <person name="Kent W.J."/>
            <person name="Kostka D."/>
            <person name="Lara M."/>
            <person name="Martins A.L."/>
            <person name="Massingham T."/>
            <person name="Moltke I."/>
            <person name="Raney B.J."/>
            <person name="Rasmussen M.D."/>
            <person name="Robinson J."/>
            <person name="Stark A."/>
            <person name="Vilella A.J."/>
            <person name="Wen J."/>
            <person name="Xie X."/>
            <person name="Zody M.C."/>
            <person name="Baldwin J."/>
            <person name="Bloom T."/>
            <person name="Chin C.W."/>
            <person name="Heiman D."/>
            <person name="Nicol R."/>
            <person name="Nusbaum C."/>
            <person name="Young S."/>
            <person name="Wilkinson J."/>
            <person name="Worley K.C."/>
            <person name="Kovar C.L."/>
            <person name="Muzny D.M."/>
            <person name="Gibbs R.A."/>
            <person name="Cree A."/>
            <person name="Dihn H.H."/>
            <person name="Fowler G."/>
            <person name="Jhangiani S."/>
            <person name="Joshi V."/>
            <person name="Lee S."/>
            <person name="Lewis L.R."/>
            <person name="Nazareth L.V."/>
            <person name="Okwuonu G."/>
            <person name="Santibanez J."/>
            <person name="Warren W.C."/>
            <person name="Mardis E.R."/>
            <person name="Weinstock G.M."/>
            <person name="Wilson R.K."/>
            <person name="Delehaunty K."/>
            <person name="Dooling D."/>
            <person name="Fronik C."/>
            <person name="Fulton L."/>
            <person name="Fulton B."/>
            <person name="Graves T."/>
            <person name="Minx P."/>
            <person name="Sodergren E."/>
            <person name="Birney E."/>
            <person name="Margulies E.H."/>
            <person name="Herrero J."/>
            <person name="Green E.D."/>
            <person name="Haussler D."/>
            <person name="Siepel A."/>
            <person name="Goldman N."/>
            <person name="Pollard K.S."/>
            <person name="Pedersen J.S."/>
            <person name="Lander E.S."/>
            <person name="Kellis M."/>
        </authorList>
    </citation>
    <scope>NUCLEOTIDE SEQUENCE [LARGE SCALE GENOMIC DNA]</scope>
    <source>
        <strain evidence="5">2N</strain>
    </source>
</reference>
<reference evidence="4" key="2">
    <citation type="submission" date="2025-08" db="UniProtKB">
        <authorList>
            <consortium name="Ensembl"/>
        </authorList>
    </citation>
    <scope>IDENTIFICATION</scope>
    <source>
        <strain evidence="4">2N</strain>
    </source>
</reference>
<dbReference type="Proteomes" id="UP000005447">
    <property type="component" value="Unassembled WGS sequence"/>
</dbReference>
<dbReference type="PANTHER" id="PTHR12661:SF5">
    <property type="entry name" value="SUPPRESSOR OF SWI4 1 HOMOLOG"/>
    <property type="match status" value="1"/>
</dbReference>
<dbReference type="InterPro" id="IPR007109">
    <property type="entry name" value="Brix"/>
</dbReference>
<proteinExistence type="predicted"/>
<accession>H0W5V4</accession>
<dbReference type="STRING" id="10141.ENSCPOP00000018358"/>
<dbReference type="GO" id="GO:0019843">
    <property type="term" value="F:rRNA binding"/>
    <property type="evidence" value="ECO:0007669"/>
    <property type="project" value="InterPro"/>
</dbReference>
<dbReference type="EMBL" id="AAKN02057568">
    <property type="status" value="NOT_ANNOTATED_CDS"/>
    <property type="molecule type" value="Genomic_DNA"/>
</dbReference>
<feature type="region of interest" description="Disordered" evidence="2">
    <location>
        <begin position="331"/>
        <end position="368"/>
    </location>
</feature>
<dbReference type="Bgee" id="ENSCPOG00000025539">
    <property type="expression patterns" value="Expressed in zone of skin and 13 other cell types or tissues"/>
</dbReference>
<dbReference type="HOGENOM" id="CLU_026936_0_1_1"/>
<dbReference type="Pfam" id="PF04427">
    <property type="entry name" value="Brix"/>
    <property type="match status" value="1"/>
</dbReference>
<dbReference type="GO" id="GO:0006364">
    <property type="term" value="P:rRNA processing"/>
    <property type="evidence" value="ECO:0007669"/>
    <property type="project" value="InterPro"/>
</dbReference>
<sequence length="368" mass="41383">MGQSGRSRHQKRARAQAQLRNLEAYAAQPHSFVFARGRAGRSVRQLSLDVRRVMEPLTATRLQVRKKNSLKDCVAVAGPLGVTHFLILSRTDRNIYLKLMRLPGGPTLTFQIRKYSLVCDVVSTLKRHRMHEQQFTHPPLLVLNSFGPHGMHVKLMATMFQNLFPSINVHKVNLNTIKRCLLVNYNPDSQELDFRHYSIKVVPVGASRGMKKLLQEKFPNMSRLQDISELLAAGAGLSDSEAEPDGEHNITQLPQAVAGRGNLRAEQSAVRLTEIGPRMTLQLVKIQEGVGEGSVLFHSFVRKSEEELRAMLAAREERLRLRMQRRELQAQNVQRKREQRAAHRCVGARGTGWGKGEVRGGAPPAAPR</sequence>
<dbReference type="FunCoup" id="H0W5V4">
    <property type="interactions" value="2755"/>
</dbReference>
<gene>
    <name evidence="4" type="primary">PPAN</name>
</gene>
<evidence type="ECO:0000313" key="5">
    <source>
        <dbReference type="Proteomes" id="UP000005447"/>
    </source>
</evidence>
<feature type="domain" description="Brix" evidence="3">
    <location>
        <begin position="29"/>
        <end position="292"/>
    </location>
</feature>
<dbReference type="InParanoid" id="H0W5V4"/>
<dbReference type="PROSITE" id="PS50833">
    <property type="entry name" value="BRIX"/>
    <property type="match status" value="1"/>
</dbReference>
<dbReference type="SMART" id="SM00879">
    <property type="entry name" value="Brix"/>
    <property type="match status" value="1"/>
</dbReference>
<organism evidence="4 5">
    <name type="scientific">Cavia porcellus</name>
    <name type="common">Guinea pig</name>
    <dbReference type="NCBI Taxonomy" id="10141"/>
    <lineage>
        <taxon>Eukaryota</taxon>
        <taxon>Metazoa</taxon>
        <taxon>Chordata</taxon>
        <taxon>Craniata</taxon>
        <taxon>Vertebrata</taxon>
        <taxon>Euteleostomi</taxon>
        <taxon>Mammalia</taxon>
        <taxon>Eutheria</taxon>
        <taxon>Euarchontoglires</taxon>
        <taxon>Glires</taxon>
        <taxon>Rodentia</taxon>
        <taxon>Hystricomorpha</taxon>
        <taxon>Caviidae</taxon>
        <taxon>Cavia</taxon>
    </lineage>
</organism>
<dbReference type="PANTHER" id="PTHR12661">
    <property type="entry name" value="PETER PAN-RELATED"/>
    <property type="match status" value="1"/>
</dbReference>
<dbReference type="Ensembl" id="ENSCPOT00000019969.2">
    <property type="protein sequence ID" value="ENSCPOP00000018358.2"/>
    <property type="gene ID" value="ENSCPOG00000025539.2"/>
</dbReference>
<protein>
    <submittedName>
        <fullName evidence="4">Peter pan homolog</fullName>
    </submittedName>
</protein>
<comment type="subcellular location">
    <subcellularLocation>
        <location evidence="1">Nucleus</location>
        <location evidence="1">Nucleolus</location>
    </subcellularLocation>
</comment>
<evidence type="ECO:0000256" key="1">
    <source>
        <dbReference type="ARBA" id="ARBA00004604"/>
    </source>
</evidence>
<dbReference type="OMA" id="RRCMLIN"/>
<evidence type="ECO:0000259" key="3">
    <source>
        <dbReference type="PROSITE" id="PS50833"/>
    </source>
</evidence>
<evidence type="ECO:0000256" key="2">
    <source>
        <dbReference type="SAM" id="MobiDB-lite"/>
    </source>
</evidence>
<dbReference type="eggNOG" id="KOG2963">
    <property type="taxonomic scope" value="Eukaryota"/>
</dbReference>